<dbReference type="Pfam" id="PF06441">
    <property type="entry name" value="EHN"/>
    <property type="match status" value="1"/>
</dbReference>
<organism evidence="5 6">
    <name type="scientific">Pyxidicoccus parkwayensis</name>
    <dbReference type="NCBI Taxonomy" id="2813578"/>
    <lineage>
        <taxon>Bacteria</taxon>
        <taxon>Pseudomonadati</taxon>
        <taxon>Myxococcota</taxon>
        <taxon>Myxococcia</taxon>
        <taxon>Myxococcales</taxon>
        <taxon>Cystobacterineae</taxon>
        <taxon>Myxococcaceae</taxon>
        <taxon>Pyxidicoccus</taxon>
    </lineage>
</organism>
<evidence type="ECO:0000256" key="2">
    <source>
        <dbReference type="ARBA" id="ARBA00022797"/>
    </source>
</evidence>
<dbReference type="InterPro" id="IPR029058">
    <property type="entry name" value="AB_hydrolase_fold"/>
</dbReference>
<name>A0ABX7NKZ3_9BACT</name>
<evidence type="ECO:0000313" key="6">
    <source>
        <dbReference type="Proteomes" id="UP000662747"/>
    </source>
</evidence>
<feature type="domain" description="Epoxide hydrolase N-terminal" evidence="4">
    <location>
        <begin position="15"/>
        <end position="119"/>
    </location>
</feature>
<dbReference type="InterPro" id="IPR016292">
    <property type="entry name" value="Epoxide_hydrolase"/>
</dbReference>
<reference evidence="5 6" key="1">
    <citation type="submission" date="2021-02" db="EMBL/GenBank/DDBJ databases">
        <title>De Novo genome assembly of isolated myxobacteria.</title>
        <authorList>
            <person name="Stevens D.C."/>
        </authorList>
    </citation>
    <scope>NUCLEOTIDE SEQUENCE [LARGE SCALE GENOMIC DNA]</scope>
    <source>
        <strain evidence="6">SCPEA02</strain>
    </source>
</reference>
<dbReference type="Proteomes" id="UP000662747">
    <property type="component" value="Chromosome"/>
</dbReference>
<dbReference type="Gene3D" id="3.40.50.1820">
    <property type="entry name" value="alpha/beta hydrolase"/>
    <property type="match status" value="1"/>
</dbReference>
<evidence type="ECO:0000256" key="3">
    <source>
        <dbReference type="ARBA" id="ARBA00022801"/>
    </source>
</evidence>
<comment type="similarity">
    <text evidence="1">Belongs to the peptidase S33 family.</text>
</comment>
<evidence type="ECO:0000259" key="4">
    <source>
        <dbReference type="Pfam" id="PF06441"/>
    </source>
</evidence>
<dbReference type="PIRSF" id="PIRSF001112">
    <property type="entry name" value="Epoxide_hydrolase"/>
    <property type="match status" value="1"/>
</dbReference>
<protein>
    <submittedName>
        <fullName evidence="5">Epoxide hydrolase</fullName>
    </submittedName>
</protein>
<keyword evidence="2" id="KW-0058">Aromatic hydrocarbons catabolism</keyword>
<dbReference type="SUPFAM" id="SSF53474">
    <property type="entry name" value="alpha/beta-Hydrolases"/>
    <property type="match status" value="1"/>
</dbReference>
<dbReference type="InterPro" id="IPR010497">
    <property type="entry name" value="Epoxide_hydro_N"/>
</dbReference>
<dbReference type="RefSeq" id="WP_206721111.1">
    <property type="nucleotide sequence ID" value="NZ_CP071090.1"/>
</dbReference>
<proteinExistence type="inferred from homology"/>
<dbReference type="PANTHER" id="PTHR21661:SF35">
    <property type="entry name" value="EPOXIDE HYDROLASE"/>
    <property type="match status" value="1"/>
</dbReference>
<evidence type="ECO:0000313" key="5">
    <source>
        <dbReference type="EMBL" id="QSQ19527.1"/>
    </source>
</evidence>
<dbReference type="EMBL" id="CP071090">
    <property type="protein sequence ID" value="QSQ19527.1"/>
    <property type="molecule type" value="Genomic_DNA"/>
</dbReference>
<keyword evidence="3 5" id="KW-0378">Hydrolase</keyword>
<dbReference type="PRINTS" id="PR00412">
    <property type="entry name" value="EPOXHYDRLASE"/>
</dbReference>
<accession>A0ABX7NKZ3</accession>
<dbReference type="InterPro" id="IPR000639">
    <property type="entry name" value="Epox_hydrolase-like"/>
</dbReference>
<dbReference type="PANTHER" id="PTHR21661">
    <property type="entry name" value="EPOXIDE HYDROLASE 1-RELATED"/>
    <property type="match status" value="1"/>
</dbReference>
<keyword evidence="6" id="KW-1185">Reference proteome</keyword>
<gene>
    <name evidence="5" type="ORF">JY651_29945</name>
</gene>
<dbReference type="GO" id="GO:0016787">
    <property type="term" value="F:hydrolase activity"/>
    <property type="evidence" value="ECO:0007669"/>
    <property type="project" value="UniProtKB-KW"/>
</dbReference>
<sequence length="388" mass="42870">MDTATAAPPAETAIYPFWLEVPQADLDDLQSRLARTRWPDAAPGAGWSQGVPLAFLKKLAAYWADGYDWRKQEARLNTFPQFTTLIDGANVHFLHLRSPEPEAMPLLLTHGWPGSVAEFVELIRPLTHPRDFGGNPEDAFHVVCPSMPGFGFSGPTPEGGWGLARIARAFAELMRRLGYSRYGAHGGDFGSMVSRELGIIDAEHVVGVHVLQAFSFPSGDPAEFAALTDDDKARLGRLGRFESEQSAYSKLQSTRPQTLAYALTDSPVGQLAWNLELFAGFGDCEGAVSPDHILTNVMLYWLTGTAGSAARMYYETTREGAWAPATPSSTPTGVAVFPFDFLSIRRFAERDNPNLVQWTEFDRGGHFANLEVPELLLGDVRKFFRRFR</sequence>
<evidence type="ECO:0000256" key="1">
    <source>
        <dbReference type="ARBA" id="ARBA00010088"/>
    </source>
</evidence>